<proteinExistence type="predicted"/>
<evidence type="ECO:0000313" key="2">
    <source>
        <dbReference type="Proteomes" id="UP000606194"/>
    </source>
</evidence>
<gene>
    <name evidence="1" type="ORF">GCM10010269_53200</name>
</gene>
<keyword evidence="2" id="KW-1185">Reference proteome</keyword>
<reference evidence="1" key="1">
    <citation type="journal article" date="2014" name="Int. J. Syst. Evol. Microbiol.">
        <title>Complete genome sequence of Corynebacterium casei LMG S-19264T (=DSM 44701T), isolated from a smear-ripened cheese.</title>
        <authorList>
            <consortium name="US DOE Joint Genome Institute (JGI-PGF)"/>
            <person name="Walter F."/>
            <person name="Albersmeier A."/>
            <person name="Kalinowski J."/>
            <person name="Ruckert C."/>
        </authorList>
    </citation>
    <scope>NUCLEOTIDE SEQUENCE</scope>
    <source>
        <strain evidence="1">JCM 4386</strain>
    </source>
</reference>
<name>A0A918G0N2_9ACTN</name>
<comment type="caution">
    <text evidence="1">The sequence shown here is derived from an EMBL/GenBank/DDBJ whole genome shotgun (WGS) entry which is preliminary data.</text>
</comment>
<accession>A0A918G0N2</accession>
<organism evidence="1 2">
    <name type="scientific">Streptomyces humidus</name>
    <dbReference type="NCBI Taxonomy" id="52259"/>
    <lineage>
        <taxon>Bacteria</taxon>
        <taxon>Bacillati</taxon>
        <taxon>Actinomycetota</taxon>
        <taxon>Actinomycetes</taxon>
        <taxon>Kitasatosporales</taxon>
        <taxon>Streptomycetaceae</taxon>
        <taxon>Streptomyces</taxon>
    </lineage>
</organism>
<dbReference type="Proteomes" id="UP000606194">
    <property type="component" value="Unassembled WGS sequence"/>
</dbReference>
<protein>
    <submittedName>
        <fullName evidence="1">Uncharacterized protein</fullName>
    </submittedName>
</protein>
<dbReference type="AlphaFoldDB" id="A0A918G0N2"/>
<dbReference type="EMBL" id="BMTL01000024">
    <property type="protein sequence ID" value="GGS07617.1"/>
    <property type="molecule type" value="Genomic_DNA"/>
</dbReference>
<reference evidence="1" key="2">
    <citation type="submission" date="2020-09" db="EMBL/GenBank/DDBJ databases">
        <authorList>
            <person name="Sun Q."/>
            <person name="Ohkuma M."/>
        </authorList>
    </citation>
    <scope>NUCLEOTIDE SEQUENCE</scope>
    <source>
        <strain evidence="1">JCM 4386</strain>
    </source>
</reference>
<sequence>MDHRFRLRVPEQPSRRVATVRRDITHMVDVGVRQLERSRDRLEQGGERPAECDDHATGGLLLFYSAECGLKAEVMRQRGLRDTSQLSEELRTHDLRALAQELRLSPEAQDALKGCARPRVNGRALQKVESHALHEAWRYGADLEADDQNLALGALRTLISESRK</sequence>
<evidence type="ECO:0000313" key="1">
    <source>
        <dbReference type="EMBL" id="GGS07617.1"/>
    </source>
</evidence>